<organism evidence="9 10">
    <name type="scientific">Coilia grayii</name>
    <name type="common">Gray's grenadier anchovy</name>
    <dbReference type="NCBI Taxonomy" id="363190"/>
    <lineage>
        <taxon>Eukaryota</taxon>
        <taxon>Metazoa</taxon>
        <taxon>Chordata</taxon>
        <taxon>Craniata</taxon>
        <taxon>Vertebrata</taxon>
        <taxon>Euteleostomi</taxon>
        <taxon>Actinopterygii</taxon>
        <taxon>Neopterygii</taxon>
        <taxon>Teleostei</taxon>
        <taxon>Clupei</taxon>
        <taxon>Clupeiformes</taxon>
        <taxon>Clupeoidei</taxon>
        <taxon>Engraulidae</taxon>
        <taxon>Coilinae</taxon>
        <taxon>Coilia</taxon>
    </lineage>
</organism>
<evidence type="ECO:0000259" key="7">
    <source>
        <dbReference type="PROSITE" id="PS50119"/>
    </source>
</evidence>
<keyword evidence="1" id="KW-0479">Metal-binding</keyword>
<accession>A0ABD1JAL5</accession>
<dbReference type="Pfam" id="PF00622">
    <property type="entry name" value="SPRY"/>
    <property type="match status" value="1"/>
</dbReference>
<evidence type="ECO:0008006" key="11">
    <source>
        <dbReference type="Google" id="ProtNLM"/>
    </source>
</evidence>
<evidence type="ECO:0000256" key="3">
    <source>
        <dbReference type="ARBA" id="ARBA00022833"/>
    </source>
</evidence>
<evidence type="ECO:0000256" key="5">
    <source>
        <dbReference type="SAM" id="Coils"/>
    </source>
</evidence>
<dbReference type="PROSITE" id="PS50089">
    <property type="entry name" value="ZF_RING_2"/>
    <property type="match status" value="1"/>
</dbReference>
<gene>
    <name evidence="9" type="ORF">ACEWY4_019750</name>
</gene>
<keyword evidence="10" id="KW-1185">Reference proteome</keyword>
<proteinExistence type="predicted"/>
<dbReference type="GO" id="GO:0008270">
    <property type="term" value="F:zinc ion binding"/>
    <property type="evidence" value="ECO:0007669"/>
    <property type="project" value="UniProtKB-KW"/>
</dbReference>
<dbReference type="InterPro" id="IPR003613">
    <property type="entry name" value="Ubox_domain"/>
</dbReference>
<dbReference type="SUPFAM" id="SSF57845">
    <property type="entry name" value="B-box zinc-binding domain"/>
    <property type="match status" value="1"/>
</dbReference>
<dbReference type="InterPro" id="IPR013320">
    <property type="entry name" value="ConA-like_dom_sf"/>
</dbReference>
<feature type="domain" description="B box-type" evidence="7">
    <location>
        <begin position="93"/>
        <end position="132"/>
    </location>
</feature>
<dbReference type="SUPFAM" id="SSF57850">
    <property type="entry name" value="RING/U-box"/>
    <property type="match status" value="1"/>
</dbReference>
<dbReference type="FunFam" id="2.60.120.920:FF:000004">
    <property type="entry name" value="Butyrophilin subfamily 1 member A1"/>
    <property type="match status" value="1"/>
</dbReference>
<dbReference type="InterPro" id="IPR001870">
    <property type="entry name" value="B30.2/SPRY"/>
</dbReference>
<evidence type="ECO:0000259" key="6">
    <source>
        <dbReference type="PROSITE" id="PS50089"/>
    </source>
</evidence>
<dbReference type="InterPro" id="IPR017907">
    <property type="entry name" value="Znf_RING_CS"/>
</dbReference>
<dbReference type="CDD" id="cd12893">
    <property type="entry name" value="SPRY_PRY_TRIM35"/>
    <property type="match status" value="1"/>
</dbReference>
<evidence type="ECO:0000313" key="9">
    <source>
        <dbReference type="EMBL" id="KAL2084232.1"/>
    </source>
</evidence>
<dbReference type="InterPro" id="IPR043136">
    <property type="entry name" value="B30.2/SPRY_sf"/>
</dbReference>
<comment type="caution">
    <text evidence="9">The sequence shown here is derived from an EMBL/GenBank/DDBJ whole genome shotgun (WGS) entry which is preliminary data.</text>
</comment>
<feature type="domain" description="B30.2/SPRY" evidence="8">
    <location>
        <begin position="279"/>
        <end position="471"/>
    </location>
</feature>
<feature type="coiled-coil region" evidence="5">
    <location>
        <begin position="140"/>
        <end position="167"/>
    </location>
</feature>
<dbReference type="EMBL" id="JBHFQA010000017">
    <property type="protein sequence ID" value="KAL2084232.1"/>
    <property type="molecule type" value="Genomic_DNA"/>
</dbReference>
<dbReference type="Pfam" id="PF13445">
    <property type="entry name" value="zf-RING_UBOX"/>
    <property type="match status" value="1"/>
</dbReference>
<evidence type="ECO:0000313" key="10">
    <source>
        <dbReference type="Proteomes" id="UP001591681"/>
    </source>
</evidence>
<dbReference type="InterPro" id="IPR000315">
    <property type="entry name" value="Znf_B-box"/>
</dbReference>
<dbReference type="AlphaFoldDB" id="A0ABD1JAL5"/>
<dbReference type="SMART" id="SM00504">
    <property type="entry name" value="Ubox"/>
    <property type="match status" value="1"/>
</dbReference>
<dbReference type="PROSITE" id="PS50188">
    <property type="entry name" value="B302_SPRY"/>
    <property type="match status" value="1"/>
</dbReference>
<dbReference type="PANTHER" id="PTHR24103">
    <property type="entry name" value="E3 UBIQUITIN-PROTEIN LIGASE TRIM"/>
    <property type="match status" value="1"/>
</dbReference>
<dbReference type="InterPro" id="IPR001841">
    <property type="entry name" value="Znf_RING"/>
</dbReference>
<sequence>MADLDDDISDRPSPLEEDLTCPICKSIFQDPVLLSCTHSFCKECLAQCWKNKSRKECPVCRNNCDKEQPIPNRALKDACESYQKEKGFRVPGVARLVCGLHNRDFQLFCEKDETPVCVECLNLHHGHNLIPLDQGIPFCKGELNTKINILEERVDSFKRMKRRYQDTIAFVKSQSETGEKQIRQEFERIREFLKKDEDARILALKKEEETKKQALVEKVDFLDKSITDLQELINNTRKEMGGEDLDFLLNFNKLKHSAQWTDEGPQRDPAELIHVAKHTGAVGYKIWEKMLSHVQCLPVIMDPNTISPWLTISPDFSSVQESKERQAFPDNPERFDPCVFALGSEGFGAGRHRWDVHVGNNPKWILGICQESVARKRKFTVTTNKGVWTIGLSKGTYSGLTSPRTELKLDRRPEVIRIKLNMDKGQVSFWDATNGCHILTYTDKFSNRVYPLFGPGLCSTPMKVLPAKVTIHLQ</sequence>
<dbReference type="Pfam" id="PF13765">
    <property type="entry name" value="PRY"/>
    <property type="match status" value="1"/>
</dbReference>
<dbReference type="InterPro" id="IPR027370">
    <property type="entry name" value="Znf-RING_euk"/>
</dbReference>
<dbReference type="InterPro" id="IPR006574">
    <property type="entry name" value="PRY"/>
</dbReference>
<dbReference type="InterPro" id="IPR003877">
    <property type="entry name" value="SPRY_dom"/>
</dbReference>
<dbReference type="SMART" id="SM00184">
    <property type="entry name" value="RING"/>
    <property type="match status" value="1"/>
</dbReference>
<dbReference type="PRINTS" id="PR01407">
    <property type="entry name" value="BUTYPHLNCDUF"/>
</dbReference>
<dbReference type="InterPro" id="IPR003879">
    <property type="entry name" value="Butyrophylin_SPRY"/>
</dbReference>
<evidence type="ECO:0000256" key="2">
    <source>
        <dbReference type="ARBA" id="ARBA00022771"/>
    </source>
</evidence>
<protein>
    <recommendedName>
        <fullName evidence="11">Zinc-binding protein A33-like</fullName>
    </recommendedName>
</protein>
<dbReference type="Gene3D" id="3.30.160.60">
    <property type="entry name" value="Classic Zinc Finger"/>
    <property type="match status" value="1"/>
</dbReference>
<dbReference type="PROSITE" id="PS00518">
    <property type="entry name" value="ZF_RING_1"/>
    <property type="match status" value="1"/>
</dbReference>
<dbReference type="Pfam" id="PF00643">
    <property type="entry name" value="zf-B_box"/>
    <property type="match status" value="1"/>
</dbReference>
<dbReference type="SMART" id="SM00336">
    <property type="entry name" value="BBOX"/>
    <property type="match status" value="1"/>
</dbReference>
<dbReference type="SMART" id="SM00589">
    <property type="entry name" value="PRY"/>
    <property type="match status" value="1"/>
</dbReference>
<keyword evidence="3" id="KW-0862">Zinc</keyword>
<dbReference type="Proteomes" id="UP001591681">
    <property type="component" value="Unassembled WGS sequence"/>
</dbReference>
<keyword evidence="2 4" id="KW-0863">Zinc-finger</keyword>
<evidence type="ECO:0000256" key="1">
    <source>
        <dbReference type="ARBA" id="ARBA00022723"/>
    </source>
</evidence>
<evidence type="ECO:0000259" key="8">
    <source>
        <dbReference type="PROSITE" id="PS50188"/>
    </source>
</evidence>
<dbReference type="Gene3D" id="3.30.40.10">
    <property type="entry name" value="Zinc/RING finger domain, C3HC4 (zinc finger)"/>
    <property type="match status" value="1"/>
</dbReference>
<evidence type="ECO:0000256" key="4">
    <source>
        <dbReference type="PROSITE-ProRule" id="PRU00024"/>
    </source>
</evidence>
<dbReference type="SUPFAM" id="SSF49899">
    <property type="entry name" value="Concanavalin A-like lectins/glucanases"/>
    <property type="match status" value="1"/>
</dbReference>
<dbReference type="InterPro" id="IPR050143">
    <property type="entry name" value="TRIM/RBCC"/>
</dbReference>
<dbReference type="SMART" id="SM00449">
    <property type="entry name" value="SPRY"/>
    <property type="match status" value="1"/>
</dbReference>
<keyword evidence="5" id="KW-0175">Coiled coil</keyword>
<reference evidence="9 10" key="1">
    <citation type="submission" date="2024-09" db="EMBL/GenBank/DDBJ databases">
        <title>A chromosome-level genome assembly of Gray's grenadier anchovy, Coilia grayii.</title>
        <authorList>
            <person name="Fu Z."/>
        </authorList>
    </citation>
    <scope>NUCLEOTIDE SEQUENCE [LARGE SCALE GENOMIC DNA]</scope>
    <source>
        <strain evidence="9">G4</strain>
        <tissue evidence="9">Muscle</tissue>
    </source>
</reference>
<dbReference type="PROSITE" id="PS50119">
    <property type="entry name" value="ZF_BBOX"/>
    <property type="match status" value="1"/>
</dbReference>
<name>A0ABD1JAL5_9TELE</name>
<dbReference type="Gene3D" id="2.60.120.920">
    <property type="match status" value="1"/>
</dbReference>
<dbReference type="InterPro" id="IPR013083">
    <property type="entry name" value="Znf_RING/FYVE/PHD"/>
</dbReference>
<feature type="domain" description="RING-type" evidence="6">
    <location>
        <begin position="21"/>
        <end position="61"/>
    </location>
</feature>